<dbReference type="EMBL" id="CAJVAX010000012">
    <property type="protein sequence ID" value="CAG7632304.1"/>
    <property type="molecule type" value="Genomic_DNA"/>
</dbReference>
<protein>
    <submittedName>
        <fullName evidence="3">Uncharacterized protein</fullName>
    </submittedName>
</protein>
<keyword evidence="2" id="KW-0472">Membrane</keyword>
<dbReference type="AlphaFoldDB" id="A0A9W4E5E5"/>
<feature type="region of interest" description="Disordered" evidence="1">
    <location>
        <begin position="144"/>
        <end position="324"/>
    </location>
</feature>
<feature type="compositionally biased region" description="Low complexity" evidence="1">
    <location>
        <begin position="214"/>
        <end position="237"/>
    </location>
</feature>
<name>A0A9W4E5E5_9ACTN</name>
<gene>
    <name evidence="3" type="ORF">SBRY_20862</name>
</gene>
<feature type="region of interest" description="Disordered" evidence="1">
    <location>
        <begin position="85"/>
        <end position="121"/>
    </location>
</feature>
<evidence type="ECO:0000313" key="4">
    <source>
        <dbReference type="Proteomes" id="UP001153328"/>
    </source>
</evidence>
<comment type="caution">
    <text evidence="3">The sequence shown here is derived from an EMBL/GenBank/DDBJ whole genome shotgun (WGS) entry which is preliminary data.</text>
</comment>
<feature type="compositionally biased region" description="Low complexity" evidence="1">
    <location>
        <begin position="166"/>
        <end position="179"/>
    </location>
</feature>
<proteinExistence type="predicted"/>
<evidence type="ECO:0000256" key="2">
    <source>
        <dbReference type="SAM" id="Phobius"/>
    </source>
</evidence>
<feature type="transmembrane region" description="Helical" evidence="2">
    <location>
        <begin position="35"/>
        <end position="61"/>
    </location>
</feature>
<feature type="transmembrane region" description="Helical" evidence="2">
    <location>
        <begin position="6"/>
        <end position="23"/>
    </location>
</feature>
<keyword evidence="2" id="KW-1133">Transmembrane helix</keyword>
<organism evidence="3 4">
    <name type="scientific">Actinacidiphila bryophytorum</name>
    <dbReference type="NCBI Taxonomy" id="1436133"/>
    <lineage>
        <taxon>Bacteria</taxon>
        <taxon>Bacillati</taxon>
        <taxon>Actinomycetota</taxon>
        <taxon>Actinomycetes</taxon>
        <taxon>Kitasatosporales</taxon>
        <taxon>Streptomycetaceae</taxon>
        <taxon>Actinacidiphila</taxon>
    </lineage>
</organism>
<sequence>MGYSVLYIAFGIVALWLLGEVLLQYKARLRWRLLAFCGFLGVVVGVASGQIAVIVLGALAFGAGQSFVTLSYKRGFSTGWALGGRPGSSRRRKGAAPRSEPVIEVGPVEQDDFAPAGDGQDQAVAAEQIADPAAAREDVYQPVPLHEDSGEYPQYDGRQPYAADPYSGGYDGYSSQGYQEWGTEAPQPAAASYGYQNGQDGGYGDTGGWGAPGAGQDSGPYAGQQQGYGYDTGGYQQPAAGYDYGQTTGDWTPQPPPPADPYGYGYPYQQDPSQQPYIPQQQSYGSDQQQDYQQPQQDQQAYGQQSYDQQQQPQYADPYDPYRY</sequence>
<keyword evidence="2" id="KW-0812">Transmembrane</keyword>
<accession>A0A9W4E5E5</accession>
<feature type="compositionally biased region" description="Gly residues" evidence="1">
    <location>
        <begin position="199"/>
        <end position="213"/>
    </location>
</feature>
<dbReference type="RefSeq" id="WP_205044257.1">
    <property type="nucleotide sequence ID" value="NZ_CAJVAX010000012.1"/>
</dbReference>
<evidence type="ECO:0000256" key="1">
    <source>
        <dbReference type="SAM" id="MobiDB-lite"/>
    </source>
</evidence>
<feature type="compositionally biased region" description="Low complexity" evidence="1">
    <location>
        <begin position="261"/>
        <end position="324"/>
    </location>
</feature>
<keyword evidence="4" id="KW-1185">Reference proteome</keyword>
<evidence type="ECO:0000313" key="3">
    <source>
        <dbReference type="EMBL" id="CAG7632304.1"/>
    </source>
</evidence>
<dbReference type="Proteomes" id="UP001153328">
    <property type="component" value="Unassembled WGS sequence"/>
</dbReference>
<reference evidence="3" key="1">
    <citation type="submission" date="2021-06" db="EMBL/GenBank/DDBJ databases">
        <authorList>
            <person name="Arsene-Ploetze F."/>
        </authorList>
    </citation>
    <scope>NUCLEOTIDE SEQUENCE</scope>
    <source>
        <strain evidence="3">SBRY1</strain>
    </source>
</reference>